<dbReference type="InterPro" id="IPR029044">
    <property type="entry name" value="Nucleotide-diphossugar_trans"/>
</dbReference>
<accession>A0A382V8D5</accession>
<name>A0A382V8D5_9ZZZZ</name>
<organism evidence="1">
    <name type="scientific">marine metagenome</name>
    <dbReference type="NCBI Taxonomy" id="408172"/>
    <lineage>
        <taxon>unclassified sequences</taxon>
        <taxon>metagenomes</taxon>
        <taxon>ecological metagenomes</taxon>
    </lineage>
</organism>
<dbReference type="SUPFAM" id="SSF53448">
    <property type="entry name" value="Nucleotide-diphospho-sugar transferases"/>
    <property type="match status" value="1"/>
</dbReference>
<feature type="non-terminal residue" evidence="1">
    <location>
        <position position="185"/>
    </location>
</feature>
<gene>
    <name evidence="1" type="ORF">METZ01_LOCUS395541</name>
</gene>
<reference evidence="1" key="1">
    <citation type="submission" date="2018-05" db="EMBL/GenBank/DDBJ databases">
        <authorList>
            <person name="Lanie J.A."/>
            <person name="Ng W.-L."/>
            <person name="Kazmierczak K.M."/>
            <person name="Andrzejewski T.M."/>
            <person name="Davidsen T.M."/>
            <person name="Wayne K.J."/>
            <person name="Tettelin H."/>
            <person name="Glass J.I."/>
            <person name="Rusch D."/>
            <person name="Podicherti R."/>
            <person name="Tsui H.-C.T."/>
            <person name="Winkler M.E."/>
        </authorList>
    </citation>
    <scope>NUCLEOTIDE SEQUENCE</scope>
</reference>
<evidence type="ECO:0008006" key="2">
    <source>
        <dbReference type="Google" id="ProtNLM"/>
    </source>
</evidence>
<protein>
    <recommendedName>
        <fullName evidence="2">Glycosyltransferase 2-like domain-containing protein</fullName>
    </recommendedName>
</protein>
<sequence>MEMCTHLGVIQTLSSLGLQTYCDRVYDIPDGVEYQFNIGVVGETFPALARERLVDIALEGEMDYLFMIDDDMLVPADTFEQLVKNNVDVCAALAFTRHDPHKPVLYNLTGGYDEITKRSFYSNHPVITYPKDKLVQCDAVGFGGVLIKMDLFKKMERPWFMSTSSAGEDINFCHKAGEAGFKIFM</sequence>
<dbReference type="AlphaFoldDB" id="A0A382V8D5"/>
<proteinExistence type="predicted"/>
<dbReference type="EMBL" id="UINC01149926">
    <property type="protein sequence ID" value="SVD42687.1"/>
    <property type="molecule type" value="Genomic_DNA"/>
</dbReference>
<dbReference type="Gene3D" id="3.90.550.40">
    <property type="match status" value="1"/>
</dbReference>
<evidence type="ECO:0000313" key="1">
    <source>
        <dbReference type="EMBL" id="SVD42687.1"/>
    </source>
</evidence>